<evidence type="ECO:0000259" key="1">
    <source>
        <dbReference type="PROSITE" id="PS50042"/>
    </source>
</evidence>
<dbReference type="OrthoDB" id="282820at2"/>
<sequence length="174" mass="20199">MQVTEDDLACCGIFRELTPAHRREFLELVEVREYEAGRTILEEGGETRNIWFIIAGVCRVEMETDNGETHELARLERGSLFGEMSFFNPAPHSASVIADTDVRVLRMSSEQFAQLEISGLRPAYHIARETAVILSERLRKMDEWVSKLVARDSEEPQRQEWAEFRAKLYTNWEF</sequence>
<reference evidence="2 3" key="1">
    <citation type="submission" date="2019-02" db="EMBL/GenBank/DDBJ databases">
        <title>Deep-cultivation of Planctomycetes and their phenomic and genomic characterization uncovers novel biology.</title>
        <authorList>
            <person name="Wiegand S."/>
            <person name="Jogler M."/>
            <person name="Boedeker C."/>
            <person name="Pinto D."/>
            <person name="Vollmers J."/>
            <person name="Rivas-Marin E."/>
            <person name="Kohn T."/>
            <person name="Peeters S.H."/>
            <person name="Heuer A."/>
            <person name="Rast P."/>
            <person name="Oberbeckmann S."/>
            <person name="Bunk B."/>
            <person name="Jeske O."/>
            <person name="Meyerdierks A."/>
            <person name="Storesund J.E."/>
            <person name="Kallscheuer N."/>
            <person name="Luecker S."/>
            <person name="Lage O.M."/>
            <person name="Pohl T."/>
            <person name="Merkel B.J."/>
            <person name="Hornburger P."/>
            <person name="Mueller R.-W."/>
            <person name="Bruemmer F."/>
            <person name="Labrenz M."/>
            <person name="Spormann A.M."/>
            <person name="Op den Camp H."/>
            <person name="Overmann J."/>
            <person name="Amann R."/>
            <person name="Jetten M.S.M."/>
            <person name="Mascher T."/>
            <person name="Medema M.H."/>
            <person name="Devos D.P."/>
            <person name="Kaster A.-K."/>
            <person name="Ovreas L."/>
            <person name="Rohde M."/>
            <person name="Galperin M.Y."/>
            <person name="Jogler C."/>
        </authorList>
    </citation>
    <scope>NUCLEOTIDE SEQUENCE [LARGE SCALE GENOMIC DNA]</scope>
    <source>
        <strain evidence="2 3">Pan189</strain>
    </source>
</reference>
<dbReference type="InterPro" id="IPR014710">
    <property type="entry name" value="RmlC-like_jellyroll"/>
</dbReference>
<dbReference type="Pfam" id="PF00027">
    <property type="entry name" value="cNMP_binding"/>
    <property type="match status" value="1"/>
</dbReference>
<dbReference type="GO" id="GO:0005829">
    <property type="term" value="C:cytosol"/>
    <property type="evidence" value="ECO:0007669"/>
    <property type="project" value="TreeGrafter"/>
</dbReference>
<keyword evidence="3" id="KW-1185">Reference proteome</keyword>
<dbReference type="PANTHER" id="PTHR24567">
    <property type="entry name" value="CRP FAMILY TRANSCRIPTIONAL REGULATORY PROTEIN"/>
    <property type="match status" value="1"/>
</dbReference>
<keyword evidence="2" id="KW-0675">Receptor</keyword>
<dbReference type="EMBL" id="CP036268">
    <property type="protein sequence ID" value="QDT39210.1"/>
    <property type="molecule type" value="Genomic_DNA"/>
</dbReference>
<evidence type="ECO:0000313" key="2">
    <source>
        <dbReference type="EMBL" id="QDT39210.1"/>
    </source>
</evidence>
<dbReference type="SMART" id="SM00100">
    <property type="entry name" value="cNMP"/>
    <property type="match status" value="1"/>
</dbReference>
<dbReference type="CDD" id="cd00038">
    <property type="entry name" value="CAP_ED"/>
    <property type="match status" value="1"/>
</dbReference>
<dbReference type="SUPFAM" id="SSF51206">
    <property type="entry name" value="cAMP-binding domain-like"/>
    <property type="match status" value="1"/>
</dbReference>
<dbReference type="AlphaFoldDB" id="A0A517R5S5"/>
<dbReference type="GO" id="GO:0003700">
    <property type="term" value="F:DNA-binding transcription factor activity"/>
    <property type="evidence" value="ECO:0007669"/>
    <property type="project" value="TreeGrafter"/>
</dbReference>
<dbReference type="KEGG" id="svp:Pan189_36130"/>
<organism evidence="2 3">
    <name type="scientific">Stratiformator vulcanicus</name>
    <dbReference type="NCBI Taxonomy" id="2527980"/>
    <lineage>
        <taxon>Bacteria</taxon>
        <taxon>Pseudomonadati</taxon>
        <taxon>Planctomycetota</taxon>
        <taxon>Planctomycetia</taxon>
        <taxon>Planctomycetales</taxon>
        <taxon>Planctomycetaceae</taxon>
        <taxon>Stratiformator</taxon>
    </lineage>
</organism>
<dbReference type="PANTHER" id="PTHR24567:SF74">
    <property type="entry name" value="HTH-TYPE TRANSCRIPTIONAL REGULATOR ARCR"/>
    <property type="match status" value="1"/>
</dbReference>
<proteinExistence type="predicted"/>
<dbReference type="PROSITE" id="PS50042">
    <property type="entry name" value="CNMP_BINDING_3"/>
    <property type="match status" value="1"/>
</dbReference>
<feature type="domain" description="Cyclic nucleotide-binding" evidence="1">
    <location>
        <begin position="13"/>
        <end position="115"/>
    </location>
</feature>
<protein>
    <submittedName>
        <fullName evidence="2">cAMP receptor protein</fullName>
    </submittedName>
</protein>
<dbReference type="Proteomes" id="UP000317318">
    <property type="component" value="Chromosome"/>
</dbReference>
<gene>
    <name evidence="2" type="primary">crp</name>
    <name evidence="2" type="ORF">Pan189_36130</name>
</gene>
<dbReference type="InterPro" id="IPR000595">
    <property type="entry name" value="cNMP-bd_dom"/>
</dbReference>
<name>A0A517R5S5_9PLAN</name>
<evidence type="ECO:0000313" key="3">
    <source>
        <dbReference type="Proteomes" id="UP000317318"/>
    </source>
</evidence>
<dbReference type="InterPro" id="IPR050397">
    <property type="entry name" value="Env_Response_Regulators"/>
</dbReference>
<dbReference type="Gene3D" id="2.60.120.10">
    <property type="entry name" value="Jelly Rolls"/>
    <property type="match status" value="1"/>
</dbReference>
<dbReference type="RefSeq" id="WP_145365364.1">
    <property type="nucleotide sequence ID" value="NZ_CP036268.1"/>
</dbReference>
<accession>A0A517R5S5</accession>
<dbReference type="InterPro" id="IPR018490">
    <property type="entry name" value="cNMP-bd_dom_sf"/>
</dbReference>